<name>A0A2T0BLI4_9CLOT</name>
<sequence>MNGVDVRETLLKLDTEEKRERIKVMRDYFFYRGKSISLELAKHNPIFYGQNWPVNEKLDYKPTQDIRNKTKHLLKKQARFMFSVPPTLNIKPDDLENKDKTEELRKFIEDILETNKFWKITKQAFLMATIEKRVLLRVEANPGEPLKIKYETIDNISYKETDGKLLEVKIFEPSPVNALYKDGDDKRVYYLNIYGYKTDDEGNLLPDVYYTRETYTNNEFDTPISSVEVDTGFTDIPCWLIVNGGELNDGYGESDLEDLMEPQKLYNKKNSDFADALRFQLFGAIAVIDGNRDDVARMEIRPNALHAIRTSDEAAEQSKQASVTREEYSMGNAAAIEAYLTRLDNDMRDILDMPDLKDLTNIPSAKAMRYMYNDLIARCEEKWADWEPIFKSMIDFILKVVPATKAYPTFQADWLAMAYTLYFEHNYPIPDDTDTKRDTAMSEVTTNVRSINSYLKEYSNEEDVEAEYNKILEEKAQLAAVENGSAQLDENAVNNSGDDNNSSNEDDIDE</sequence>
<gene>
    <name evidence="2" type="ORF">CLLU_22950</name>
</gene>
<organism evidence="2 3">
    <name type="scientific">Clostridium luticellarii</name>
    <dbReference type="NCBI Taxonomy" id="1691940"/>
    <lineage>
        <taxon>Bacteria</taxon>
        <taxon>Bacillati</taxon>
        <taxon>Bacillota</taxon>
        <taxon>Clostridia</taxon>
        <taxon>Eubacteriales</taxon>
        <taxon>Clostridiaceae</taxon>
        <taxon>Clostridium</taxon>
    </lineage>
</organism>
<evidence type="ECO:0000313" key="2">
    <source>
        <dbReference type="EMBL" id="PRR84756.1"/>
    </source>
</evidence>
<feature type="compositionally biased region" description="Low complexity" evidence="1">
    <location>
        <begin position="490"/>
        <end position="503"/>
    </location>
</feature>
<keyword evidence="3" id="KW-1185">Reference proteome</keyword>
<dbReference type="EMBL" id="PVXP01000034">
    <property type="protein sequence ID" value="PRR84756.1"/>
    <property type="molecule type" value="Genomic_DNA"/>
</dbReference>
<evidence type="ECO:0000313" key="3">
    <source>
        <dbReference type="Proteomes" id="UP000237798"/>
    </source>
</evidence>
<reference evidence="2 3" key="1">
    <citation type="submission" date="2018-03" db="EMBL/GenBank/DDBJ databases">
        <title>Genome sequence of Clostridium luticellarii DSM 29923.</title>
        <authorList>
            <person name="Poehlein A."/>
            <person name="Daniel R."/>
        </authorList>
    </citation>
    <scope>NUCLEOTIDE SEQUENCE [LARGE SCALE GENOMIC DNA]</scope>
    <source>
        <strain evidence="2 3">DSM 29923</strain>
    </source>
</reference>
<comment type="caution">
    <text evidence="2">The sequence shown here is derived from an EMBL/GenBank/DDBJ whole genome shotgun (WGS) entry which is preliminary data.</text>
</comment>
<proteinExistence type="predicted"/>
<dbReference type="Proteomes" id="UP000237798">
    <property type="component" value="Unassembled WGS sequence"/>
</dbReference>
<protein>
    <recommendedName>
        <fullName evidence="4">Phage portal protein, SPP1 Gp6-like</fullName>
    </recommendedName>
</protein>
<accession>A0A2T0BLI4</accession>
<dbReference type="InterPro" id="IPR021145">
    <property type="entry name" value="Portal_protein_SPP1_Gp6-like"/>
</dbReference>
<evidence type="ECO:0008006" key="4">
    <source>
        <dbReference type="Google" id="ProtNLM"/>
    </source>
</evidence>
<dbReference type="RefSeq" id="WP_242977575.1">
    <property type="nucleotide sequence ID" value="NZ_PVXP01000034.1"/>
</dbReference>
<evidence type="ECO:0000256" key="1">
    <source>
        <dbReference type="SAM" id="MobiDB-lite"/>
    </source>
</evidence>
<dbReference type="AlphaFoldDB" id="A0A2T0BLI4"/>
<feature type="region of interest" description="Disordered" evidence="1">
    <location>
        <begin position="484"/>
        <end position="510"/>
    </location>
</feature>
<dbReference type="Pfam" id="PF05133">
    <property type="entry name" value="SPP1_portal"/>
    <property type="match status" value="1"/>
</dbReference>